<dbReference type="PROSITE" id="PS50968">
    <property type="entry name" value="BIOTINYL_LIPOYL"/>
    <property type="match status" value="1"/>
</dbReference>
<dbReference type="Pfam" id="PF00364">
    <property type="entry name" value="Biotin_lipoyl"/>
    <property type="match status" value="1"/>
</dbReference>
<dbReference type="FunFam" id="2.40.50.100:FF:000003">
    <property type="entry name" value="Acetyl-CoA carboxylase biotin carboxyl carrier protein"/>
    <property type="match status" value="1"/>
</dbReference>
<dbReference type="Gene3D" id="2.40.50.100">
    <property type="match status" value="1"/>
</dbReference>
<gene>
    <name evidence="3" type="ORF">C7450_12211</name>
</gene>
<keyword evidence="1" id="KW-0092">Biotin</keyword>
<organism evidence="3 4">
    <name type="scientific">Chelatococcus asaccharovorans</name>
    <dbReference type="NCBI Taxonomy" id="28210"/>
    <lineage>
        <taxon>Bacteria</taxon>
        <taxon>Pseudomonadati</taxon>
        <taxon>Pseudomonadota</taxon>
        <taxon>Alphaproteobacteria</taxon>
        <taxon>Hyphomicrobiales</taxon>
        <taxon>Chelatococcaceae</taxon>
        <taxon>Chelatococcus</taxon>
    </lineage>
</organism>
<feature type="domain" description="Lipoyl-binding" evidence="2">
    <location>
        <begin position="1"/>
        <end position="71"/>
    </location>
</feature>
<dbReference type="InterPro" id="IPR011053">
    <property type="entry name" value="Single_hybrid_motif"/>
</dbReference>
<sequence length="71" mass="7718">MAKFISSTMAGTIWKLELKEGDTFDLGDKVAILESMKMEIPVEADDSGTVLKVLVQEGDVVDEGTHLISFS</sequence>
<evidence type="ECO:0000256" key="1">
    <source>
        <dbReference type="ARBA" id="ARBA00023267"/>
    </source>
</evidence>
<reference evidence="3 4" key="1">
    <citation type="submission" date="2018-05" db="EMBL/GenBank/DDBJ databases">
        <title>Genomic Encyclopedia of Type Strains, Phase IV (KMG-IV): sequencing the most valuable type-strain genomes for metagenomic binning, comparative biology and taxonomic classification.</title>
        <authorList>
            <person name="Goeker M."/>
        </authorList>
    </citation>
    <scope>NUCLEOTIDE SEQUENCE [LARGE SCALE GENOMIC DNA]</scope>
    <source>
        <strain evidence="3 4">DSM 6462</strain>
    </source>
</reference>
<evidence type="ECO:0000313" key="4">
    <source>
        <dbReference type="Proteomes" id="UP000248021"/>
    </source>
</evidence>
<protein>
    <submittedName>
        <fullName evidence="3">Acetyl-CoA carboxylase biotin carboxyl carrier protein</fullName>
    </submittedName>
</protein>
<dbReference type="OrthoDB" id="163546at2"/>
<dbReference type="InterPro" id="IPR000089">
    <property type="entry name" value="Biotin_lipoyl"/>
</dbReference>
<accession>A0A2V3TSL9</accession>
<evidence type="ECO:0000313" key="3">
    <source>
        <dbReference type="EMBL" id="PXW50900.1"/>
    </source>
</evidence>
<comment type="caution">
    <text evidence="3">The sequence shown here is derived from an EMBL/GenBank/DDBJ whole genome shotgun (WGS) entry which is preliminary data.</text>
</comment>
<dbReference type="NCBIfam" id="NF004547">
    <property type="entry name" value="PRK05889.1"/>
    <property type="match status" value="1"/>
</dbReference>
<dbReference type="RefSeq" id="WP_110378437.1">
    <property type="nucleotide sequence ID" value="NZ_JAHBRY010000004.1"/>
</dbReference>
<dbReference type="PANTHER" id="PTHR45266:SF3">
    <property type="entry name" value="OXALOACETATE DECARBOXYLASE ALPHA CHAIN"/>
    <property type="match status" value="1"/>
</dbReference>
<dbReference type="CDD" id="cd06850">
    <property type="entry name" value="biotinyl_domain"/>
    <property type="match status" value="1"/>
</dbReference>
<dbReference type="Proteomes" id="UP000248021">
    <property type="component" value="Unassembled WGS sequence"/>
</dbReference>
<dbReference type="AlphaFoldDB" id="A0A2V3TSL9"/>
<evidence type="ECO:0000259" key="2">
    <source>
        <dbReference type="PROSITE" id="PS50968"/>
    </source>
</evidence>
<keyword evidence="4" id="KW-1185">Reference proteome</keyword>
<dbReference type="InterPro" id="IPR050709">
    <property type="entry name" value="Biotin_Carboxyl_Carrier/Decarb"/>
</dbReference>
<dbReference type="EMBL" id="QJJK01000022">
    <property type="protein sequence ID" value="PXW50900.1"/>
    <property type="molecule type" value="Genomic_DNA"/>
</dbReference>
<dbReference type="PANTHER" id="PTHR45266">
    <property type="entry name" value="OXALOACETATE DECARBOXYLASE ALPHA CHAIN"/>
    <property type="match status" value="1"/>
</dbReference>
<name>A0A2V3TSL9_9HYPH</name>
<dbReference type="SUPFAM" id="SSF51230">
    <property type="entry name" value="Single hybrid motif"/>
    <property type="match status" value="1"/>
</dbReference>
<proteinExistence type="predicted"/>